<dbReference type="AlphaFoldDB" id="A0A285KZ83"/>
<proteinExistence type="predicted"/>
<evidence type="ECO:0000313" key="2">
    <source>
        <dbReference type="Proteomes" id="UP000219565"/>
    </source>
</evidence>
<evidence type="ECO:0000313" key="1">
    <source>
        <dbReference type="EMBL" id="SNY77964.1"/>
    </source>
</evidence>
<dbReference type="EMBL" id="OBEG01000001">
    <property type="protein sequence ID" value="SNY77964.1"/>
    <property type="molecule type" value="Genomic_DNA"/>
</dbReference>
<sequence>MSTIHALRRLDANMIAPEATSADRLFGYAAGGRRRDLRGCRRRVFGLEPVGAARGRFDRIRSVRRGDCERDGCGQTLVAPSRPDTAAPCGFRRRSCATVPGGLGSPGFRLVDGAGHLPDGPGCGCRRAGRARLGAATDGIRPDHRCPGGDSGRRARPRGDCLVCAGSVDQTAAGAPAGRRRGRAVSWRARGSIRRHGSCTRGEDSRDVAGVSGEVIGKFAVAFGDRALRQARAIAGLDGFGSFRPHVSWVMSGVLLGCLTFRRAVSSFW</sequence>
<reference evidence="1 2" key="1">
    <citation type="submission" date="2017-09" db="EMBL/GenBank/DDBJ databases">
        <authorList>
            <person name="Ehlers B."/>
            <person name="Leendertz F.H."/>
        </authorList>
    </citation>
    <scope>NUCLEOTIDE SEQUENCE [LARGE SCALE GENOMIC DNA]</scope>
    <source>
        <strain evidence="1 2">DSM 45537</strain>
    </source>
</reference>
<gene>
    <name evidence="1" type="ORF">SAMN04244553_1148</name>
</gene>
<accession>A0A285KZ83</accession>
<dbReference type="Proteomes" id="UP000219565">
    <property type="component" value="Unassembled WGS sequence"/>
</dbReference>
<name>A0A285KZ83_9NOCA</name>
<protein>
    <submittedName>
        <fullName evidence="1">Uncharacterized protein</fullName>
    </submittedName>
</protein>
<keyword evidence="2" id="KW-1185">Reference proteome</keyword>
<organism evidence="1 2">
    <name type="scientific">Nocardia amikacinitolerans</name>
    <dbReference type="NCBI Taxonomy" id="756689"/>
    <lineage>
        <taxon>Bacteria</taxon>
        <taxon>Bacillati</taxon>
        <taxon>Actinomycetota</taxon>
        <taxon>Actinomycetes</taxon>
        <taxon>Mycobacteriales</taxon>
        <taxon>Nocardiaceae</taxon>
        <taxon>Nocardia</taxon>
    </lineage>
</organism>